<proteinExistence type="predicted"/>
<organism evidence="3">
    <name type="scientific">Schistosoma haematobium</name>
    <name type="common">Blood fluke</name>
    <dbReference type="NCBI Taxonomy" id="6185"/>
    <lineage>
        <taxon>Eukaryota</taxon>
        <taxon>Metazoa</taxon>
        <taxon>Spiralia</taxon>
        <taxon>Lophotrochozoa</taxon>
        <taxon>Platyhelminthes</taxon>
        <taxon>Trematoda</taxon>
        <taxon>Digenea</taxon>
        <taxon>Strigeidida</taxon>
        <taxon>Schistosomatoidea</taxon>
        <taxon>Schistosomatidae</taxon>
        <taxon>Schistosoma</taxon>
    </lineage>
</organism>
<dbReference type="AlphaFoldDB" id="A0A094ZTB5"/>
<dbReference type="GO" id="GO:0003676">
    <property type="term" value="F:nucleic acid binding"/>
    <property type="evidence" value="ECO:0007669"/>
    <property type="project" value="InterPro"/>
</dbReference>
<feature type="compositionally biased region" description="Basic and acidic residues" evidence="1">
    <location>
        <begin position="110"/>
        <end position="121"/>
    </location>
</feature>
<feature type="compositionally biased region" description="Polar residues" evidence="1">
    <location>
        <begin position="158"/>
        <end position="173"/>
    </location>
</feature>
<feature type="region of interest" description="Disordered" evidence="1">
    <location>
        <begin position="73"/>
        <end position="126"/>
    </location>
</feature>
<accession>A0A094ZTB5</accession>
<dbReference type="Pfam" id="PF22975">
    <property type="entry name" value="EPS8_2nd"/>
    <property type="match status" value="1"/>
</dbReference>
<reference evidence="3" key="1">
    <citation type="journal article" date="2012" name="Nat. Genet.">
        <title>Whole-genome sequence of Schistosoma haematobium.</title>
        <authorList>
            <person name="Young N.D."/>
            <person name="Jex A.R."/>
            <person name="Li B."/>
            <person name="Liu S."/>
            <person name="Yang L."/>
            <person name="Xiong Z."/>
            <person name="Li Y."/>
            <person name="Cantacessi C."/>
            <person name="Hall R.S."/>
            <person name="Xu X."/>
            <person name="Chen F."/>
            <person name="Wu X."/>
            <person name="Zerlotini A."/>
            <person name="Oliveira G."/>
            <person name="Hofmann A."/>
            <person name="Zhang G."/>
            <person name="Fang X."/>
            <person name="Kang Y."/>
            <person name="Campbell B.E."/>
            <person name="Loukas A."/>
            <person name="Ranganathan S."/>
            <person name="Rollinson D."/>
            <person name="Rinaldi G."/>
            <person name="Brindley P.J."/>
            <person name="Yang H."/>
            <person name="Wang J."/>
            <person name="Wang J."/>
            <person name="Gasser R.B."/>
        </authorList>
    </citation>
    <scope>NUCLEOTIDE SEQUENCE [LARGE SCALE GENOMIC DNA]</scope>
</reference>
<gene>
    <name evidence="3" type="ORF">MS3_04632</name>
</gene>
<feature type="compositionally biased region" description="Polar residues" evidence="1">
    <location>
        <begin position="76"/>
        <end position="103"/>
    </location>
</feature>
<feature type="domain" description="G-patch" evidence="2">
    <location>
        <begin position="1"/>
        <end position="36"/>
    </location>
</feature>
<dbReference type="STRING" id="6185.A0A094ZTB5"/>
<name>A0A094ZTB5_SCHHA</name>
<dbReference type="EMBL" id="KL250765">
    <property type="protein sequence ID" value="KGB36334.1"/>
    <property type="molecule type" value="Genomic_DNA"/>
</dbReference>
<evidence type="ECO:0000259" key="2">
    <source>
        <dbReference type="PROSITE" id="PS50174"/>
    </source>
</evidence>
<dbReference type="InterPro" id="IPR000467">
    <property type="entry name" value="G_patch_dom"/>
</dbReference>
<dbReference type="Pfam" id="PF01585">
    <property type="entry name" value="G-patch"/>
    <property type="match status" value="1"/>
</dbReference>
<feature type="region of interest" description="Disordered" evidence="1">
    <location>
        <begin position="33"/>
        <end position="56"/>
    </location>
</feature>
<evidence type="ECO:0000313" key="3">
    <source>
        <dbReference type="EMBL" id="KGB36334.1"/>
    </source>
</evidence>
<sequence length="173" mass="19125">MGYEPGKGLGSDGRGIITPVQAVQRVGKVSVGYYGSEKAPAPRRGNETVVEGSDSDSLRTILLTRNLVQNELEFSAKSQRPPNNHETGQNLPPQRGLNSNGDASRSPEVNLRRGRSEEKIDSTGYDGGRNFYMLNQCIDDIECFENRLEKAIKRKSSYNRNSSGRISNHPSNR</sequence>
<evidence type="ECO:0000256" key="1">
    <source>
        <dbReference type="SAM" id="MobiDB-lite"/>
    </source>
</evidence>
<feature type="region of interest" description="Disordered" evidence="1">
    <location>
        <begin position="153"/>
        <end position="173"/>
    </location>
</feature>
<protein>
    <submittedName>
        <fullName evidence="3">Tuftelin-interacting protein 11</fullName>
    </submittedName>
</protein>
<dbReference type="InterPro" id="IPR055093">
    <property type="entry name" value="EPS8_2nd"/>
</dbReference>
<dbReference type="PROSITE" id="PS50174">
    <property type="entry name" value="G_PATCH"/>
    <property type="match status" value="1"/>
</dbReference>